<keyword evidence="5 7" id="KW-1133">Transmembrane helix</keyword>
<keyword evidence="9" id="KW-1185">Reference proteome</keyword>
<dbReference type="GO" id="GO:0015165">
    <property type="term" value="F:pyrimidine nucleotide-sugar transmembrane transporter activity"/>
    <property type="evidence" value="ECO:0007669"/>
    <property type="project" value="InterPro"/>
</dbReference>
<dbReference type="InterPro" id="IPR007271">
    <property type="entry name" value="Nuc_sug_transpt"/>
</dbReference>
<evidence type="ECO:0000256" key="7">
    <source>
        <dbReference type="SAM" id="Phobius"/>
    </source>
</evidence>
<keyword evidence="3" id="KW-0762">Sugar transport</keyword>
<evidence type="ECO:0000313" key="8">
    <source>
        <dbReference type="EMBL" id="CAI8015661.1"/>
    </source>
</evidence>
<comment type="similarity">
    <text evidence="2">Belongs to the nucleotide-sugar transporter family. SLC35A subfamily.</text>
</comment>
<dbReference type="PANTHER" id="PTHR10231">
    <property type="entry name" value="NUCLEOTIDE-SUGAR TRANSMEMBRANE TRANSPORTER"/>
    <property type="match status" value="1"/>
</dbReference>
<dbReference type="Pfam" id="PF04142">
    <property type="entry name" value="Nuc_sug_transp"/>
    <property type="match status" value="1"/>
</dbReference>
<organism evidence="8 9">
    <name type="scientific">Geodia barretti</name>
    <name type="common">Barrett's horny sponge</name>
    <dbReference type="NCBI Taxonomy" id="519541"/>
    <lineage>
        <taxon>Eukaryota</taxon>
        <taxon>Metazoa</taxon>
        <taxon>Porifera</taxon>
        <taxon>Demospongiae</taxon>
        <taxon>Heteroscleromorpha</taxon>
        <taxon>Tetractinellida</taxon>
        <taxon>Astrophorina</taxon>
        <taxon>Geodiidae</taxon>
        <taxon>Geodia</taxon>
    </lineage>
</organism>
<dbReference type="InterPro" id="IPR037185">
    <property type="entry name" value="EmrE-like"/>
</dbReference>
<keyword evidence="3" id="KW-0813">Transport</keyword>
<feature type="transmembrane region" description="Helical" evidence="7">
    <location>
        <begin position="109"/>
        <end position="133"/>
    </location>
</feature>
<comment type="caution">
    <text evidence="8">The sequence shown here is derived from an EMBL/GenBank/DDBJ whole genome shotgun (WGS) entry which is preliminary data.</text>
</comment>
<evidence type="ECO:0000313" key="9">
    <source>
        <dbReference type="Proteomes" id="UP001174909"/>
    </source>
</evidence>
<evidence type="ECO:0000256" key="6">
    <source>
        <dbReference type="ARBA" id="ARBA00023136"/>
    </source>
</evidence>
<evidence type="ECO:0000256" key="3">
    <source>
        <dbReference type="ARBA" id="ARBA00022597"/>
    </source>
</evidence>
<feature type="transmembrane region" description="Helical" evidence="7">
    <location>
        <begin position="140"/>
        <end position="159"/>
    </location>
</feature>
<protein>
    <submittedName>
        <fullName evidence="8">UDP-galactose translocator</fullName>
    </submittedName>
</protein>
<dbReference type="NCBIfam" id="TIGR00803">
    <property type="entry name" value="nst"/>
    <property type="match status" value="1"/>
</dbReference>
<dbReference type="EMBL" id="CASHTH010001464">
    <property type="protein sequence ID" value="CAI8015661.1"/>
    <property type="molecule type" value="Genomic_DNA"/>
</dbReference>
<gene>
    <name evidence="8" type="ORF">GBAR_LOCUS9660</name>
</gene>
<evidence type="ECO:0000256" key="4">
    <source>
        <dbReference type="ARBA" id="ARBA00022692"/>
    </source>
</evidence>
<evidence type="ECO:0000256" key="1">
    <source>
        <dbReference type="ARBA" id="ARBA00004141"/>
    </source>
</evidence>
<feature type="transmembrane region" description="Helical" evidence="7">
    <location>
        <begin position="12"/>
        <end position="32"/>
    </location>
</feature>
<dbReference type="AlphaFoldDB" id="A0AA35RSA8"/>
<sequence length="336" mass="36534">MQENKSQTLKYASLVVLTVQNAVLIVSMRYSRTLSGDMFITTTAVFLSESLKMVTCLVIIFYQRKSFSAYSQHLYESIVVNWQDTLKMSVPAIVYALQNNLQYVAVSNLGAAVFQVTYQMKILTTALFSVLLLGKKLTMLQWLSLVTLFCGVAVVQLSSEATEKSSQEQHQIIGLVAVILSCLSSGFAGVYFEKMLKGSSASIWLRNVQLGMFGSLSALIGMFVKDCGAIRANGFFFGYTPLVVTVVIQQALGGLIVAVVVKYADNILKGFATSLSIIISCIAAVFLFSFQLTPTFALGAVIVMVAIYLYGILQAPKPPSPVLPTSVSPKKNLTSI</sequence>
<name>A0AA35RSA8_GEOBA</name>
<evidence type="ECO:0000256" key="2">
    <source>
        <dbReference type="ARBA" id="ARBA00009976"/>
    </source>
</evidence>
<dbReference type="Proteomes" id="UP001174909">
    <property type="component" value="Unassembled WGS sequence"/>
</dbReference>
<keyword evidence="4 7" id="KW-0812">Transmembrane</keyword>
<feature type="transmembrane region" description="Helical" evidence="7">
    <location>
        <begin position="296"/>
        <end position="313"/>
    </location>
</feature>
<feature type="transmembrane region" description="Helical" evidence="7">
    <location>
        <begin position="236"/>
        <end position="261"/>
    </location>
</feature>
<dbReference type="PIRSF" id="PIRSF005799">
    <property type="entry name" value="UDP-gal_transpt"/>
    <property type="match status" value="1"/>
</dbReference>
<feature type="transmembrane region" description="Helical" evidence="7">
    <location>
        <begin position="171"/>
        <end position="192"/>
    </location>
</feature>
<feature type="transmembrane region" description="Helical" evidence="7">
    <location>
        <begin position="38"/>
        <end position="62"/>
    </location>
</feature>
<proteinExistence type="inferred from homology"/>
<keyword evidence="6 7" id="KW-0472">Membrane</keyword>
<feature type="transmembrane region" description="Helical" evidence="7">
    <location>
        <begin position="268"/>
        <end position="290"/>
    </location>
</feature>
<dbReference type="GO" id="GO:0000139">
    <property type="term" value="C:Golgi membrane"/>
    <property type="evidence" value="ECO:0007669"/>
    <property type="project" value="InterPro"/>
</dbReference>
<dbReference type="SUPFAM" id="SSF103481">
    <property type="entry name" value="Multidrug resistance efflux transporter EmrE"/>
    <property type="match status" value="1"/>
</dbReference>
<accession>A0AA35RSA8</accession>
<evidence type="ECO:0000256" key="5">
    <source>
        <dbReference type="ARBA" id="ARBA00022989"/>
    </source>
</evidence>
<feature type="transmembrane region" description="Helical" evidence="7">
    <location>
        <begin position="204"/>
        <end position="224"/>
    </location>
</feature>
<reference evidence="8" key="1">
    <citation type="submission" date="2023-03" db="EMBL/GenBank/DDBJ databases">
        <authorList>
            <person name="Steffen K."/>
            <person name="Cardenas P."/>
        </authorList>
    </citation>
    <scope>NUCLEOTIDE SEQUENCE</scope>
</reference>
<comment type="subcellular location">
    <subcellularLocation>
        <location evidence="1">Membrane</location>
        <topology evidence="1">Multi-pass membrane protein</topology>
    </subcellularLocation>
</comment>